<reference evidence="16" key="1">
    <citation type="journal article" date="2017" name="Front. Plant Sci.">
        <title>Climate Clever Clovers: New Paradigm to Reduce the Environmental Footprint of Ruminants by Breeding Low Methanogenic Forages Utilizing Haplotype Variation.</title>
        <authorList>
            <person name="Kaur P."/>
            <person name="Appels R."/>
            <person name="Bayer P.E."/>
            <person name="Keeble-Gagnere G."/>
            <person name="Wang J."/>
            <person name="Hirakawa H."/>
            <person name="Shirasawa K."/>
            <person name="Vercoe P."/>
            <person name="Stefanova K."/>
            <person name="Durmic Z."/>
            <person name="Nichols P."/>
            <person name="Revell C."/>
            <person name="Isobe S.N."/>
            <person name="Edwards D."/>
            <person name="Erskine W."/>
        </authorList>
    </citation>
    <scope>NUCLEOTIDE SEQUENCE [LARGE SCALE GENOMIC DNA]</scope>
    <source>
        <strain evidence="16">cv. Daliak</strain>
    </source>
</reference>
<sequence>MRSRGSQNRLSGNSFGSRVSALIFTMIATMATIYVAGRLWQDAQSRVYLIEQLEKRTSQGHSAVSVDDTLKIITCREQQKKLSALEMELSAARKEGFVPKQLSANDGKQPTKKILSVIGIMTTFGRKKNRDAIRKAWMPSGASIKNLAEQKGIIVRFVIGRSANRGDSLDKEIEKENSQTNDFIILDDQVEAVEENAKKTKSFFIYAVDKWDAEFYAKVNDDVYVNLDALGGVLTSHLDKTRVYIGCMKSGEVFSEPGGNLAMENRE</sequence>
<dbReference type="Proteomes" id="UP000242715">
    <property type="component" value="Unassembled WGS sequence"/>
</dbReference>
<keyword evidence="10 13" id="KW-0333">Golgi apparatus</keyword>
<organism evidence="15 16">
    <name type="scientific">Trifolium subterraneum</name>
    <name type="common">Subterranean clover</name>
    <dbReference type="NCBI Taxonomy" id="3900"/>
    <lineage>
        <taxon>Eukaryota</taxon>
        <taxon>Viridiplantae</taxon>
        <taxon>Streptophyta</taxon>
        <taxon>Embryophyta</taxon>
        <taxon>Tracheophyta</taxon>
        <taxon>Spermatophyta</taxon>
        <taxon>Magnoliopsida</taxon>
        <taxon>eudicotyledons</taxon>
        <taxon>Gunneridae</taxon>
        <taxon>Pentapetalae</taxon>
        <taxon>rosids</taxon>
        <taxon>fabids</taxon>
        <taxon>Fabales</taxon>
        <taxon>Fabaceae</taxon>
        <taxon>Papilionoideae</taxon>
        <taxon>50 kb inversion clade</taxon>
        <taxon>NPAAA clade</taxon>
        <taxon>Hologalegina</taxon>
        <taxon>IRL clade</taxon>
        <taxon>Trifolieae</taxon>
        <taxon>Trifolium</taxon>
    </lineage>
</organism>
<dbReference type="Gene3D" id="3.90.550.50">
    <property type="match status" value="1"/>
</dbReference>
<evidence type="ECO:0000256" key="5">
    <source>
        <dbReference type="ARBA" id="ARBA00022676"/>
    </source>
</evidence>
<dbReference type="InterPro" id="IPR025298">
    <property type="entry name" value="DUF4094"/>
</dbReference>
<protein>
    <recommendedName>
        <fullName evidence="13">Hexosyltransferase</fullName>
        <ecNumber evidence="13">2.4.1.-</ecNumber>
    </recommendedName>
</protein>
<keyword evidence="8 13" id="KW-0735">Signal-anchor</keyword>
<dbReference type="PANTHER" id="PTHR11214">
    <property type="entry name" value="BETA-1,3-N-ACETYLGLUCOSAMINYLTRANSFERASE"/>
    <property type="match status" value="1"/>
</dbReference>
<evidence type="ECO:0000256" key="11">
    <source>
        <dbReference type="ARBA" id="ARBA00023136"/>
    </source>
</evidence>
<keyword evidence="6" id="KW-0808">Transferase</keyword>
<name>A0A2Z6MA06_TRISU</name>
<dbReference type="GO" id="GO:0000139">
    <property type="term" value="C:Golgi membrane"/>
    <property type="evidence" value="ECO:0007669"/>
    <property type="project" value="UniProtKB-SubCell"/>
</dbReference>
<evidence type="ECO:0000256" key="3">
    <source>
        <dbReference type="ARBA" id="ARBA00004922"/>
    </source>
</evidence>
<evidence type="ECO:0000313" key="16">
    <source>
        <dbReference type="Proteomes" id="UP000242715"/>
    </source>
</evidence>
<keyword evidence="7 13" id="KW-0812">Transmembrane</keyword>
<dbReference type="AlphaFoldDB" id="A0A2Z6MA06"/>
<dbReference type="EC" id="2.4.1.-" evidence="13"/>
<dbReference type="InterPro" id="IPR002659">
    <property type="entry name" value="Glyco_trans_31"/>
</dbReference>
<dbReference type="PANTHER" id="PTHR11214:SF348">
    <property type="entry name" value="HEXOSYLTRANSFERASE"/>
    <property type="match status" value="1"/>
</dbReference>
<keyword evidence="11 13" id="KW-0472">Membrane</keyword>
<evidence type="ECO:0000256" key="4">
    <source>
        <dbReference type="ARBA" id="ARBA00008661"/>
    </source>
</evidence>
<gene>
    <name evidence="15" type="ORF">TSUD_227190</name>
</gene>
<comment type="pathway">
    <text evidence="3">Protein modification; protein glycosylation.</text>
</comment>
<proteinExistence type="inferred from homology"/>
<keyword evidence="5 13" id="KW-0328">Glycosyltransferase</keyword>
<evidence type="ECO:0000256" key="8">
    <source>
        <dbReference type="ARBA" id="ARBA00022968"/>
    </source>
</evidence>
<evidence type="ECO:0000256" key="12">
    <source>
        <dbReference type="ARBA" id="ARBA00023211"/>
    </source>
</evidence>
<feature type="transmembrane region" description="Helical" evidence="13">
    <location>
        <begin position="21"/>
        <end position="40"/>
    </location>
</feature>
<evidence type="ECO:0000256" key="7">
    <source>
        <dbReference type="ARBA" id="ARBA00022692"/>
    </source>
</evidence>
<comment type="subcellular location">
    <subcellularLocation>
        <location evidence="2 13">Golgi apparatus membrane</location>
        <topology evidence="2 13">Single-pass type II membrane protein</topology>
    </subcellularLocation>
</comment>
<keyword evidence="9 13" id="KW-1133">Transmembrane helix</keyword>
<evidence type="ECO:0000256" key="10">
    <source>
        <dbReference type="ARBA" id="ARBA00023034"/>
    </source>
</evidence>
<evidence type="ECO:0000256" key="9">
    <source>
        <dbReference type="ARBA" id="ARBA00022989"/>
    </source>
</evidence>
<keyword evidence="12 13" id="KW-0464">Manganese</keyword>
<evidence type="ECO:0000259" key="14">
    <source>
        <dbReference type="Pfam" id="PF13334"/>
    </source>
</evidence>
<dbReference type="Pfam" id="PF01762">
    <property type="entry name" value="Galactosyl_T"/>
    <property type="match status" value="1"/>
</dbReference>
<dbReference type="GO" id="GO:0008378">
    <property type="term" value="F:galactosyltransferase activity"/>
    <property type="evidence" value="ECO:0007669"/>
    <property type="project" value="TreeGrafter"/>
</dbReference>
<evidence type="ECO:0000256" key="6">
    <source>
        <dbReference type="ARBA" id="ARBA00022679"/>
    </source>
</evidence>
<dbReference type="OrthoDB" id="1158011at2759"/>
<dbReference type="Pfam" id="PF13334">
    <property type="entry name" value="DUF4094"/>
    <property type="match status" value="1"/>
</dbReference>
<comment type="cofactor">
    <cofactor evidence="1 13">
        <name>Mn(2+)</name>
        <dbReference type="ChEBI" id="CHEBI:29035"/>
    </cofactor>
</comment>
<dbReference type="EMBL" id="DF973396">
    <property type="protein sequence ID" value="GAU29454.1"/>
    <property type="molecule type" value="Genomic_DNA"/>
</dbReference>
<evidence type="ECO:0000256" key="1">
    <source>
        <dbReference type="ARBA" id="ARBA00001936"/>
    </source>
</evidence>
<evidence type="ECO:0000313" key="15">
    <source>
        <dbReference type="EMBL" id="GAU29454.1"/>
    </source>
</evidence>
<keyword evidence="16" id="KW-1185">Reference proteome</keyword>
<dbReference type="UniPathway" id="UPA00378"/>
<feature type="domain" description="DUF4094" evidence="14">
    <location>
        <begin position="17"/>
        <end position="94"/>
    </location>
</feature>
<accession>A0A2Z6MA06</accession>
<evidence type="ECO:0000256" key="2">
    <source>
        <dbReference type="ARBA" id="ARBA00004323"/>
    </source>
</evidence>
<comment type="similarity">
    <text evidence="4 13">Belongs to the glycosyltransferase 31 family.</text>
</comment>
<evidence type="ECO:0000256" key="13">
    <source>
        <dbReference type="RuleBase" id="RU363063"/>
    </source>
</evidence>